<dbReference type="Proteomes" id="UP000694415">
    <property type="component" value="Unplaced"/>
</dbReference>
<keyword evidence="1" id="KW-1133">Transmembrane helix</keyword>
<keyword evidence="1" id="KW-0812">Transmembrane</keyword>
<accession>A0A8C6MTV3</accession>
<evidence type="ECO:0000313" key="3">
    <source>
        <dbReference type="Proteomes" id="UP000694415"/>
    </source>
</evidence>
<sequence length="62" mass="7207">DLFPWIQCFSSSIALVWEFSVHSFCLFLWFSGRVLCISGQPQSRYMGVEDSDFLMLLPPFPK</sequence>
<reference evidence="2" key="1">
    <citation type="submission" date="2025-08" db="UniProtKB">
        <authorList>
            <consortium name="Ensembl"/>
        </authorList>
    </citation>
    <scope>IDENTIFICATION</scope>
</reference>
<protein>
    <submittedName>
        <fullName evidence="2">Uncharacterized protein</fullName>
    </submittedName>
</protein>
<dbReference type="Ensembl" id="ENSMSIT00000014879.1">
    <property type="protein sequence ID" value="ENSMSIP00000011731.1"/>
    <property type="gene ID" value="ENSMSIG00000010239.1"/>
</dbReference>
<organism evidence="2 3">
    <name type="scientific">Mus spicilegus</name>
    <name type="common">Mound-building mouse</name>
    <dbReference type="NCBI Taxonomy" id="10103"/>
    <lineage>
        <taxon>Eukaryota</taxon>
        <taxon>Metazoa</taxon>
        <taxon>Chordata</taxon>
        <taxon>Craniata</taxon>
        <taxon>Vertebrata</taxon>
        <taxon>Euteleostomi</taxon>
        <taxon>Mammalia</taxon>
        <taxon>Eutheria</taxon>
        <taxon>Euarchontoglires</taxon>
        <taxon>Glires</taxon>
        <taxon>Rodentia</taxon>
        <taxon>Myomorpha</taxon>
        <taxon>Muroidea</taxon>
        <taxon>Muridae</taxon>
        <taxon>Murinae</taxon>
        <taxon>Mus</taxon>
        <taxon>Mus</taxon>
    </lineage>
</organism>
<dbReference type="AlphaFoldDB" id="A0A8C6MTV3"/>
<evidence type="ECO:0000256" key="1">
    <source>
        <dbReference type="SAM" id="Phobius"/>
    </source>
</evidence>
<reference evidence="2" key="2">
    <citation type="submission" date="2025-09" db="UniProtKB">
        <authorList>
            <consortium name="Ensembl"/>
        </authorList>
    </citation>
    <scope>IDENTIFICATION</scope>
</reference>
<proteinExistence type="predicted"/>
<evidence type="ECO:0000313" key="2">
    <source>
        <dbReference type="Ensembl" id="ENSMSIP00000011731.1"/>
    </source>
</evidence>
<feature type="transmembrane region" description="Helical" evidence="1">
    <location>
        <begin position="12"/>
        <end position="36"/>
    </location>
</feature>
<keyword evidence="1" id="KW-0472">Membrane</keyword>
<name>A0A8C6MTV3_MUSSI</name>
<keyword evidence="3" id="KW-1185">Reference proteome</keyword>